<dbReference type="RefSeq" id="WP_113615926.1">
    <property type="nucleotide sequence ID" value="NZ_QFFJ01000001.1"/>
</dbReference>
<feature type="transmembrane region" description="Helical" evidence="1">
    <location>
        <begin position="63"/>
        <end position="89"/>
    </location>
</feature>
<dbReference type="Proteomes" id="UP000253410">
    <property type="component" value="Unassembled WGS sequence"/>
</dbReference>
<proteinExistence type="predicted"/>
<feature type="transmembrane region" description="Helical" evidence="1">
    <location>
        <begin position="6"/>
        <end position="26"/>
    </location>
</feature>
<keyword evidence="1" id="KW-1133">Transmembrane helix</keyword>
<dbReference type="AlphaFoldDB" id="A0A365Y4A1"/>
<accession>A0A365Y4A1</accession>
<keyword evidence="1" id="KW-0812">Transmembrane</keyword>
<gene>
    <name evidence="2" type="ORF">DF182_12445</name>
</gene>
<protein>
    <submittedName>
        <fullName evidence="2">Uncharacterized protein</fullName>
    </submittedName>
</protein>
<comment type="caution">
    <text evidence="2">The sequence shown here is derived from an EMBL/GenBank/DDBJ whole genome shotgun (WGS) entry which is preliminary data.</text>
</comment>
<keyword evidence="3" id="KW-1185">Reference proteome</keyword>
<organism evidence="2 3">
    <name type="scientific">Chitinophaga flava</name>
    <dbReference type="NCBI Taxonomy" id="2259036"/>
    <lineage>
        <taxon>Bacteria</taxon>
        <taxon>Pseudomonadati</taxon>
        <taxon>Bacteroidota</taxon>
        <taxon>Chitinophagia</taxon>
        <taxon>Chitinophagales</taxon>
        <taxon>Chitinophagaceae</taxon>
        <taxon>Chitinophaga</taxon>
    </lineage>
</organism>
<feature type="transmembrane region" description="Helical" evidence="1">
    <location>
        <begin position="38"/>
        <end position="57"/>
    </location>
</feature>
<reference evidence="2 3" key="1">
    <citation type="submission" date="2018-05" db="EMBL/GenBank/DDBJ databases">
        <title>Chitinophaga sp. K3CV102501T nov., isolated from isolated from a monsoon evergreen broad-leaved forest soil.</title>
        <authorList>
            <person name="Lv Y."/>
        </authorList>
    </citation>
    <scope>NUCLEOTIDE SEQUENCE [LARGE SCALE GENOMIC DNA]</scope>
    <source>
        <strain evidence="2 3">GDMCC 1.1325</strain>
    </source>
</reference>
<dbReference type="EMBL" id="QFFJ01000001">
    <property type="protein sequence ID" value="RBL93329.1"/>
    <property type="molecule type" value="Genomic_DNA"/>
</dbReference>
<feature type="transmembrane region" description="Helical" evidence="1">
    <location>
        <begin position="110"/>
        <end position="131"/>
    </location>
</feature>
<evidence type="ECO:0000313" key="2">
    <source>
        <dbReference type="EMBL" id="RBL93329.1"/>
    </source>
</evidence>
<evidence type="ECO:0000313" key="3">
    <source>
        <dbReference type="Proteomes" id="UP000253410"/>
    </source>
</evidence>
<sequence length="138" mass="16556">MKPKVIAINLLLLATWTYILMSFVTMHKTEVWLLDTNPYYGTTLWVLYFLSLFYAYFFVTRNIFLNLLITSLLFMVSFFIAFESVEVLMNYLIKMDKGKTPLRWTFKYRFLDIAIINVLLLVLLEVIRKFIPAKWRTK</sequence>
<evidence type="ECO:0000256" key="1">
    <source>
        <dbReference type="SAM" id="Phobius"/>
    </source>
</evidence>
<name>A0A365Y4A1_9BACT</name>
<keyword evidence="1" id="KW-0472">Membrane</keyword>
<dbReference type="OrthoDB" id="9912729at2"/>